<feature type="domain" description="FlgO" evidence="1">
    <location>
        <begin position="89"/>
        <end position="212"/>
    </location>
</feature>
<dbReference type="Proteomes" id="UP000262073">
    <property type="component" value="Chromosome"/>
</dbReference>
<evidence type="ECO:0000259" key="1">
    <source>
        <dbReference type="Pfam" id="PF17680"/>
    </source>
</evidence>
<proteinExistence type="predicted"/>
<protein>
    <recommendedName>
        <fullName evidence="1">FlgO domain-containing protein</fullName>
    </recommendedName>
</protein>
<gene>
    <name evidence="2" type="ORF">D0Y50_12325</name>
</gene>
<dbReference type="Pfam" id="PF17680">
    <property type="entry name" value="FlgO"/>
    <property type="match status" value="1"/>
</dbReference>
<evidence type="ECO:0000313" key="2">
    <source>
        <dbReference type="EMBL" id="AXR07067.1"/>
    </source>
</evidence>
<sequence length="225" mass="24189">MLLALTAVSGCALLSEDADDPAQYDARWDTSTADPVIKPAAASGLGYRPDSRDLQNPPAQPAIYQYQDPLRTGFYADQTHKSLHEYADQLAMGLMDKAAQVSTARIGVASFVRLNASLQETTVLGNQLAEYLMAELQEYGLSVVDFKVNSQVQVTARGDLAFSRSSKDATMTMDHVVTGTMVETPRGVRVNARIIALDTGQLIAASTIQLPAFMVTSLNQTASAD</sequence>
<dbReference type="AlphaFoldDB" id="A0A346NNG0"/>
<dbReference type="KEGG" id="salm:D0Y50_12325"/>
<dbReference type="EMBL" id="CP031769">
    <property type="protein sequence ID" value="AXR07067.1"/>
    <property type="molecule type" value="Genomic_DNA"/>
</dbReference>
<keyword evidence="3" id="KW-1185">Reference proteome</keyword>
<organism evidence="2 3">
    <name type="scientific">Salinimonas sediminis</name>
    <dbReference type="NCBI Taxonomy" id="2303538"/>
    <lineage>
        <taxon>Bacteria</taxon>
        <taxon>Pseudomonadati</taxon>
        <taxon>Pseudomonadota</taxon>
        <taxon>Gammaproteobacteria</taxon>
        <taxon>Alteromonadales</taxon>
        <taxon>Alteromonadaceae</taxon>
        <taxon>Alteromonas/Salinimonas group</taxon>
        <taxon>Salinimonas</taxon>
    </lineage>
</organism>
<evidence type="ECO:0000313" key="3">
    <source>
        <dbReference type="Proteomes" id="UP000262073"/>
    </source>
</evidence>
<reference evidence="2 3" key="1">
    <citation type="submission" date="2018-08" db="EMBL/GenBank/DDBJ databases">
        <title>Salinimonas sediminis sp. nov., a piezophilic bacterium isolated from a deep-sea sediment sample from the New Britain Trench.</title>
        <authorList>
            <person name="Cao J."/>
        </authorList>
    </citation>
    <scope>NUCLEOTIDE SEQUENCE [LARGE SCALE GENOMIC DNA]</scope>
    <source>
        <strain evidence="2 3">N102</strain>
    </source>
</reference>
<name>A0A346NNG0_9ALTE</name>
<accession>A0A346NNG0</accession>
<dbReference type="InterPro" id="IPR041215">
    <property type="entry name" value="FlgO_dom"/>
</dbReference>